<dbReference type="EMBL" id="GGEC01090754">
    <property type="protein sequence ID" value="MBX71238.1"/>
    <property type="molecule type" value="Transcribed_RNA"/>
</dbReference>
<protein>
    <submittedName>
        <fullName evidence="1">Uncharacterized protein</fullName>
    </submittedName>
</protein>
<accession>A0A2P2QW92</accession>
<organism evidence="1">
    <name type="scientific">Rhizophora mucronata</name>
    <name type="common">Asiatic mangrove</name>
    <dbReference type="NCBI Taxonomy" id="61149"/>
    <lineage>
        <taxon>Eukaryota</taxon>
        <taxon>Viridiplantae</taxon>
        <taxon>Streptophyta</taxon>
        <taxon>Embryophyta</taxon>
        <taxon>Tracheophyta</taxon>
        <taxon>Spermatophyta</taxon>
        <taxon>Magnoliopsida</taxon>
        <taxon>eudicotyledons</taxon>
        <taxon>Gunneridae</taxon>
        <taxon>Pentapetalae</taxon>
        <taxon>rosids</taxon>
        <taxon>fabids</taxon>
        <taxon>Malpighiales</taxon>
        <taxon>Rhizophoraceae</taxon>
        <taxon>Rhizophora</taxon>
    </lineage>
</organism>
<reference evidence="1" key="1">
    <citation type="submission" date="2018-02" db="EMBL/GenBank/DDBJ databases">
        <title>Rhizophora mucronata_Transcriptome.</title>
        <authorList>
            <person name="Meera S.P."/>
            <person name="Sreeshan A."/>
            <person name="Augustine A."/>
        </authorList>
    </citation>
    <scope>NUCLEOTIDE SEQUENCE</scope>
    <source>
        <tissue evidence="1">Leaf</tissue>
    </source>
</reference>
<evidence type="ECO:0000313" key="1">
    <source>
        <dbReference type="EMBL" id="MBX71238.1"/>
    </source>
</evidence>
<sequence length="8" mass="895">MLLKNSSC</sequence>
<proteinExistence type="predicted"/>
<name>A0A2P2QW92_RHIMU</name>